<dbReference type="GO" id="GO:0016757">
    <property type="term" value="F:glycosyltransferase activity"/>
    <property type="evidence" value="ECO:0007669"/>
    <property type="project" value="InterPro"/>
</dbReference>
<accession>A0A5D0CRT3</accession>
<dbReference type="CDD" id="cd03808">
    <property type="entry name" value="GT4_CapM-like"/>
    <property type="match status" value="1"/>
</dbReference>
<feature type="domain" description="Glycosyl transferase family 1" evidence="1">
    <location>
        <begin position="184"/>
        <end position="345"/>
    </location>
</feature>
<dbReference type="Proteomes" id="UP000325218">
    <property type="component" value="Unassembled WGS sequence"/>
</dbReference>
<dbReference type="InterPro" id="IPR028098">
    <property type="entry name" value="Glyco_trans_4-like_N"/>
</dbReference>
<dbReference type="InterPro" id="IPR050194">
    <property type="entry name" value="Glycosyltransferase_grp1"/>
</dbReference>
<keyword evidence="3" id="KW-0808">Transferase</keyword>
<gene>
    <name evidence="3" type="ORF">FRY98_14960</name>
</gene>
<dbReference type="PANTHER" id="PTHR45947:SF3">
    <property type="entry name" value="SULFOQUINOVOSYL TRANSFERASE SQD2"/>
    <property type="match status" value="1"/>
</dbReference>
<sequence>MLKKVLFCATVVSHLNQFHTPYMRWFKQQGWEVHAAAFGETPIPDADCQFSLSIERSPFRWNNLKAYKELADLIKRHGYHVVHCHTPMGGVLTRLAARQARRSGTKVLYTAHGFHFFDGAPIVNWLLYYPAEKLLSRWTDCLITINEEDYLRAIRRGFKAQSIVHVHGVGVDFGRFKPVDPREKQQLRREHHIGQDRFVLIYAAELSKRKNQGFLLQAAANLKRRIPELLVLLAGQGDLETPYKRLAQRLGLTGNVVFLGQRKDMPALYALADVAVTTSRQEGLPVNVMEALASGLPMIATEVRGNRDLVEDGINGYLVRPGDTEAFEQRVWELYASAKLRKKLNGRDRLLGKYTVARVLEEMTSVYRAAGVSEGEDEAGDLAVYGRRKELKG</sequence>
<dbReference type="SUPFAM" id="SSF53756">
    <property type="entry name" value="UDP-Glycosyltransferase/glycogen phosphorylase"/>
    <property type="match status" value="1"/>
</dbReference>
<protein>
    <submittedName>
        <fullName evidence="3">Glycosyltransferase family 4 protein</fullName>
    </submittedName>
</protein>
<evidence type="ECO:0000259" key="2">
    <source>
        <dbReference type="Pfam" id="PF13579"/>
    </source>
</evidence>
<name>A0A5D0CRT3_9BACL</name>
<keyword evidence="4" id="KW-1185">Reference proteome</keyword>
<dbReference type="InterPro" id="IPR001296">
    <property type="entry name" value="Glyco_trans_1"/>
</dbReference>
<evidence type="ECO:0000259" key="1">
    <source>
        <dbReference type="Pfam" id="PF00534"/>
    </source>
</evidence>
<organism evidence="3 4">
    <name type="scientific">Paenibacillus faecis</name>
    <dbReference type="NCBI Taxonomy" id="862114"/>
    <lineage>
        <taxon>Bacteria</taxon>
        <taxon>Bacillati</taxon>
        <taxon>Bacillota</taxon>
        <taxon>Bacilli</taxon>
        <taxon>Bacillales</taxon>
        <taxon>Paenibacillaceae</taxon>
        <taxon>Paenibacillus</taxon>
    </lineage>
</organism>
<dbReference type="Gene3D" id="3.40.50.2000">
    <property type="entry name" value="Glycogen Phosphorylase B"/>
    <property type="match status" value="2"/>
</dbReference>
<dbReference type="PANTHER" id="PTHR45947">
    <property type="entry name" value="SULFOQUINOVOSYL TRANSFERASE SQD2"/>
    <property type="match status" value="1"/>
</dbReference>
<dbReference type="Pfam" id="PF00534">
    <property type="entry name" value="Glycos_transf_1"/>
    <property type="match status" value="1"/>
</dbReference>
<dbReference type="EMBL" id="VSDO01000003">
    <property type="protein sequence ID" value="TYA12034.1"/>
    <property type="molecule type" value="Genomic_DNA"/>
</dbReference>
<comment type="caution">
    <text evidence="3">The sequence shown here is derived from an EMBL/GenBank/DDBJ whole genome shotgun (WGS) entry which is preliminary data.</text>
</comment>
<evidence type="ECO:0000313" key="4">
    <source>
        <dbReference type="Proteomes" id="UP000325218"/>
    </source>
</evidence>
<dbReference type="AlphaFoldDB" id="A0A5D0CRT3"/>
<feature type="domain" description="Glycosyltransferase subfamily 4-like N-terminal" evidence="2">
    <location>
        <begin position="23"/>
        <end position="166"/>
    </location>
</feature>
<dbReference type="Pfam" id="PF13579">
    <property type="entry name" value="Glyco_trans_4_4"/>
    <property type="match status" value="1"/>
</dbReference>
<evidence type="ECO:0000313" key="3">
    <source>
        <dbReference type="EMBL" id="TYA12034.1"/>
    </source>
</evidence>
<reference evidence="3 4" key="1">
    <citation type="submission" date="2019-08" db="EMBL/GenBank/DDBJ databases">
        <title>Genome sequencing of Paenibacillus faecis DSM 23593(T).</title>
        <authorList>
            <person name="Kook J.-K."/>
            <person name="Park S.-N."/>
            <person name="Lim Y.K."/>
        </authorList>
    </citation>
    <scope>NUCLEOTIDE SEQUENCE [LARGE SCALE GENOMIC DNA]</scope>
    <source>
        <strain evidence="3 4">DSM 23593</strain>
    </source>
</reference>
<proteinExistence type="predicted"/>
<dbReference type="OrthoDB" id="9806653at2"/>
<dbReference type="RefSeq" id="WP_148453294.1">
    <property type="nucleotide sequence ID" value="NZ_VSDO01000003.1"/>
</dbReference>